<protein>
    <submittedName>
        <fullName evidence="3">Uncharacterized protein</fullName>
    </submittedName>
</protein>
<dbReference type="OrthoDB" id="10305358at2759"/>
<evidence type="ECO:0000256" key="2">
    <source>
        <dbReference type="SAM" id="SignalP"/>
    </source>
</evidence>
<feature type="chain" id="PRO_5001475140" evidence="2">
    <location>
        <begin position="20"/>
        <end position="60"/>
    </location>
</feature>
<proteinExistence type="predicted"/>
<evidence type="ECO:0000313" key="3">
    <source>
        <dbReference type="EMBL" id="EXX61303.1"/>
    </source>
</evidence>
<sequence length="60" mass="6550">MKLNFILAILLSLVVISLAAPTKTIEERDYISSRTVEKRDEKPICPTVTPPGEPSCGIGH</sequence>
<dbReference type="HOGENOM" id="CLU_2942962_0_0_1"/>
<keyword evidence="4" id="KW-1185">Reference proteome</keyword>
<feature type="signal peptide" evidence="2">
    <location>
        <begin position="1"/>
        <end position="19"/>
    </location>
</feature>
<comment type="caution">
    <text evidence="3">The sequence shown here is derived from an EMBL/GenBank/DDBJ whole genome shotgun (WGS) entry which is preliminary data.</text>
</comment>
<evidence type="ECO:0000313" key="4">
    <source>
        <dbReference type="Proteomes" id="UP000022910"/>
    </source>
</evidence>
<dbReference type="Proteomes" id="UP000022910">
    <property type="component" value="Unassembled WGS sequence"/>
</dbReference>
<accession>A0A015M395</accession>
<gene>
    <name evidence="3" type="ORF">RirG_172310</name>
</gene>
<evidence type="ECO:0000256" key="1">
    <source>
        <dbReference type="SAM" id="MobiDB-lite"/>
    </source>
</evidence>
<dbReference type="AlphaFoldDB" id="A0A015M395"/>
<dbReference type="EMBL" id="JEMT01025709">
    <property type="protein sequence ID" value="EXX61303.1"/>
    <property type="molecule type" value="Genomic_DNA"/>
</dbReference>
<feature type="region of interest" description="Disordered" evidence="1">
    <location>
        <begin position="41"/>
        <end position="60"/>
    </location>
</feature>
<keyword evidence="2" id="KW-0732">Signal</keyword>
<name>A0A015M395_RHIIW</name>
<reference evidence="3 4" key="1">
    <citation type="submission" date="2014-02" db="EMBL/GenBank/DDBJ databases">
        <title>Single nucleus genome sequencing reveals high similarity among nuclei of an endomycorrhizal fungus.</title>
        <authorList>
            <person name="Lin K."/>
            <person name="Geurts R."/>
            <person name="Zhang Z."/>
            <person name="Limpens E."/>
            <person name="Saunders D.G."/>
            <person name="Mu D."/>
            <person name="Pang E."/>
            <person name="Cao H."/>
            <person name="Cha H."/>
            <person name="Lin T."/>
            <person name="Zhou Q."/>
            <person name="Shang Y."/>
            <person name="Li Y."/>
            <person name="Ivanov S."/>
            <person name="Sharma T."/>
            <person name="Velzen R.V."/>
            <person name="Ruijter N.D."/>
            <person name="Aanen D.K."/>
            <person name="Win J."/>
            <person name="Kamoun S."/>
            <person name="Bisseling T."/>
            <person name="Huang S."/>
        </authorList>
    </citation>
    <scope>NUCLEOTIDE SEQUENCE [LARGE SCALE GENOMIC DNA]</scope>
    <source>
        <strain evidence="4">DAOM197198w</strain>
    </source>
</reference>
<organism evidence="3 4">
    <name type="scientific">Rhizophagus irregularis (strain DAOM 197198w)</name>
    <name type="common">Glomus intraradices</name>
    <dbReference type="NCBI Taxonomy" id="1432141"/>
    <lineage>
        <taxon>Eukaryota</taxon>
        <taxon>Fungi</taxon>
        <taxon>Fungi incertae sedis</taxon>
        <taxon>Mucoromycota</taxon>
        <taxon>Glomeromycotina</taxon>
        <taxon>Glomeromycetes</taxon>
        <taxon>Glomerales</taxon>
        <taxon>Glomeraceae</taxon>
        <taxon>Rhizophagus</taxon>
    </lineage>
</organism>